<dbReference type="Gene3D" id="3.10.450.50">
    <property type="match status" value="1"/>
</dbReference>
<name>A0A7V5RQ14_CALAY</name>
<dbReference type="AlphaFoldDB" id="A0A7V5RQ14"/>
<reference evidence="2" key="1">
    <citation type="journal article" date="2020" name="mSystems">
        <title>Genome- and Community-Level Interaction Insights into Carbon Utilization and Element Cycling Functions of Hydrothermarchaeota in Hydrothermal Sediment.</title>
        <authorList>
            <person name="Zhou Z."/>
            <person name="Liu Y."/>
            <person name="Xu W."/>
            <person name="Pan J."/>
            <person name="Luo Z.H."/>
            <person name="Li M."/>
        </authorList>
    </citation>
    <scope>NUCLEOTIDE SEQUENCE [LARGE SCALE GENOMIC DNA]</scope>
    <source>
        <strain evidence="2">HyVt-460</strain>
    </source>
</reference>
<evidence type="ECO:0000259" key="1">
    <source>
        <dbReference type="Pfam" id="PF20409"/>
    </source>
</evidence>
<protein>
    <submittedName>
        <fullName evidence="2">Nuclear transport factor 2 family protein</fullName>
    </submittedName>
</protein>
<dbReference type="InterPro" id="IPR032710">
    <property type="entry name" value="NTF2-like_dom_sf"/>
</dbReference>
<accession>A0A7V5RQ14</accession>
<dbReference type="PANTHER" id="PTHR34003">
    <property type="entry name" value="BLL2395 PROTEIN"/>
    <property type="match status" value="1"/>
</dbReference>
<dbReference type="Pfam" id="PF20409">
    <property type="entry name" value="SnoaL_5"/>
    <property type="match status" value="1"/>
</dbReference>
<dbReference type="PANTHER" id="PTHR34003:SF2">
    <property type="entry name" value="SNOAL-LIKE DOMAIN-CONTAINING PROTEIN"/>
    <property type="match status" value="1"/>
</dbReference>
<dbReference type="InterPro" id="IPR046860">
    <property type="entry name" value="SnoaL_5"/>
</dbReference>
<dbReference type="SUPFAM" id="SSF54427">
    <property type="entry name" value="NTF2-like"/>
    <property type="match status" value="1"/>
</dbReference>
<proteinExistence type="predicted"/>
<feature type="domain" description="SnoaL-like" evidence="1">
    <location>
        <begin position="25"/>
        <end position="127"/>
    </location>
</feature>
<comment type="caution">
    <text evidence="2">The sequence shown here is derived from an EMBL/GenBank/DDBJ whole genome shotgun (WGS) entry which is preliminary data.</text>
</comment>
<evidence type="ECO:0000313" key="2">
    <source>
        <dbReference type="EMBL" id="HHM02536.1"/>
    </source>
</evidence>
<dbReference type="Proteomes" id="UP000885771">
    <property type="component" value="Unassembled WGS sequence"/>
</dbReference>
<sequence length="129" mass="14989">MPAIKCRKTKEDTMSVLQNVEKLNKAILEGRALEAFEEMYADNVVMQENNNPPVVGKDANRQREKEFFGNITAFHGAEVKNVATGENLSMVEWTMEYEHKEWGHVKSHQVTVQEWENDKIVREHFFYGS</sequence>
<dbReference type="EMBL" id="DRLI01000231">
    <property type="protein sequence ID" value="HHM02536.1"/>
    <property type="molecule type" value="Genomic_DNA"/>
</dbReference>
<gene>
    <name evidence="2" type="ORF">ENJ15_05935</name>
</gene>
<organism evidence="2">
    <name type="scientific">Caldithrix abyssi</name>
    <dbReference type="NCBI Taxonomy" id="187145"/>
    <lineage>
        <taxon>Bacteria</taxon>
        <taxon>Pseudomonadati</taxon>
        <taxon>Calditrichota</taxon>
        <taxon>Calditrichia</taxon>
        <taxon>Calditrichales</taxon>
        <taxon>Calditrichaceae</taxon>
        <taxon>Caldithrix</taxon>
    </lineage>
</organism>